<dbReference type="SUPFAM" id="SSF53448">
    <property type="entry name" value="Nucleotide-diphospho-sugar transferases"/>
    <property type="match status" value="1"/>
</dbReference>
<evidence type="ECO:0000256" key="1">
    <source>
        <dbReference type="ARBA" id="ARBA00022679"/>
    </source>
</evidence>
<dbReference type="Gene3D" id="3.90.550.10">
    <property type="entry name" value="Spore Coat Polysaccharide Biosynthesis Protein SpsA, Chain A"/>
    <property type="match status" value="1"/>
</dbReference>
<evidence type="ECO:0000259" key="2">
    <source>
        <dbReference type="Pfam" id="PF00535"/>
    </source>
</evidence>
<feature type="domain" description="Glycosyltransferase 2-like" evidence="2">
    <location>
        <begin position="5"/>
        <end position="115"/>
    </location>
</feature>
<keyword evidence="5" id="KW-1185">Reference proteome</keyword>
<dbReference type="PANTHER" id="PTHR43685">
    <property type="entry name" value="GLYCOSYLTRANSFERASE"/>
    <property type="match status" value="1"/>
</dbReference>
<dbReference type="GO" id="GO:0016740">
    <property type="term" value="F:transferase activity"/>
    <property type="evidence" value="ECO:0007669"/>
    <property type="project" value="UniProtKB-KW"/>
</dbReference>
<dbReference type="Proteomes" id="UP000244174">
    <property type="component" value="Unassembled WGS sequence"/>
</dbReference>
<dbReference type="InterPro" id="IPR001173">
    <property type="entry name" value="Glyco_trans_2-like"/>
</dbReference>
<dbReference type="Pfam" id="PF00535">
    <property type="entry name" value="Glycos_transf_2"/>
    <property type="match status" value="1"/>
</dbReference>
<dbReference type="AlphaFoldDB" id="A0A2T6AJT3"/>
<dbReference type="InterPro" id="IPR027791">
    <property type="entry name" value="Galactosyl_T_C"/>
</dbReference>
<dbReference type="EMBL" id="QBKQ01000001">
    <property type="protein sequence ID" value="PTX44064.1"/>
    <property type="molecule type" value="Genomic_DNA"/>
</dbReference>
<evidence type="ECO:0000259" key="3">
    <source>
        <dbReference type="Pfam" id="PF02709"/>
    </source>
</evidence>
<dbReference type="OrthoDB" id="6717394at2"/>
<feature type="domain" description="Galactosyltransferase C-terminal" evidence="3">
    <location>
        <begin position="133"/>
        <end position="195"/>
    </location>
</feature>
<name>A0A2T6AJT3_9FLAO</name>
<dbReference type="InterPro" id="IPR050834">
    <property type="entry name" value="Glycosyltransf_2"/>
</dbReference>
<reference evidence="4 5" key="1">
    <citation type="submission" date="2018-04" db="EMBL/GenBank/DDBJ databases">
        <title>Genomic Encyclopedia of Archaeal and Bacterial Type Strains, Phase II (KMG-II): from individual species to whole genera.</title>
        <authorList>
            <person name="Goeker M."/>
        </authorList>
    </citation>
    <scope>NUCLEOTIDE SEQUENCE [LARGE SCALE GENOMIC DNA]</scope>
    <source>
        <strain evidence="4 5">DSM 23082</strain>
    </source>
</reference>
<dbReference type="PANTHER" id="PTHR43685:SF2">
    <property type="entry name" value="GLYCOSYLTRANSFERASE 2-LIKE DOMAIN-CONTAINING PROTEIN"/>
    <property type="match status" value="1"/>
</dbReference>
<sequence>MLTLIFTYRNRDLERLKRSLDSLCIQTDSDFEAYLIDYGSEREIAEKVKDFSKSYKFLTYKYHPCFLQPWNKSRAINSVVKDLNSEFCFVADIDMIFHPRFIESAKKLQYLNKTVYFQVGFLNPKQSFDGFNFQDFKKYRKSTQEATGLSMFPVSVLKELNGFDEFYHFWGAEDSDMHVRIRNAGYEVEFYDQEILMLHQWHESYRSQNVCHLDNLLQISGIVRINLMHYRYAKREKKTKVNGKNWGKCITEEEFEQLEKSEVDLKLTTKKEDVDHLLYGILPVALDKILKFQVIEQRQKVFSGIKLKQVLKRGGLKAEFYTLKEVNDKLLLHLISFYRENPYNYKIKKKTNCIEVAIKLMNKS</sequence>
<organism evidence="4 5">
    <name type="scientific">Christiangramia gaetbulicola</name>
    <dbReference type="NCBI Taxonomy" id="703340"/>
    <lineage>
        <taxon>Bacteria</taxon>
        <taxon>Pseudomonadati</taxon>
        <taxon>Bacteroidota</taxon>
        <taxon>Flavobacteriia</taxon>
        <taxon>Flavobacteriales</taxon>
        <taxon>Flavobacteriaceae</taxon>
        <taxon>Christiangramia</taxon>
    </lineage>
</organism>
<evidence type="ECO:0000313" key="4">
    <source>
        <dbReference type="EMBL" id="PTX44064.1"/>
    </source>
</evidence>
<evidence type="ECO:0000313" key="5">
    <source>
        <dbReference type="Proteomes" id="UP000244174"/>
    </source>
</evidence>
<dbReference type="Pfam" id="PF02709">
    <property type="entry name" value="Glyco_transf_7C"/>
    <property type="match status" value="1"/>
</dbReference>
<comment type="caution">
    <text evidence="4">The sequence shown here is derived from an EMBL/GenBank/DDBJ whole genome shotgun (WGS) entry which is preliminary data.</text>
</comment>
<keyword evidence="1 4" id="KW-0808">Transferase</keyword>
<proteinExistence type="predicted"/>
<gene>
    <name evidence="4" type="ORF">C8P64_0034</name>
</gene>
<protein>
    <submittedName>
        <fullName evidence="4">Glycosyl transferase family 2</fullName>
    </submittedName>
</protein>
<dbReference type="RefSeq" id="WP_108170045.1">
    <property type="nucleotide sequence ID" value="NZ_QBKQ01000001.1"/>
</dbReference>
<dbReference type="InterPro" id="IPR029044">
    <property type="entry name" value="Nucleotide-diphossugar_trans"/>
</dbReference>
<accession>A0A2T6AJT3</accession>